<dbReference type="InterPro" id="IPR052579">
    <property type="entry name" value="Zinc_finger_SWIM"/>
</dbReference>
<dbReference type="PANTHER" id="PTHR31569">
    <property type="entry name" value="SWIM-TYPE DOMAIN-CONTAINING PROTEIN"/>
    <property type="match status" value="1"/>
</dbReference>
<keyword evidence="4" id="KW-1185">Reference proteome</keyword>
<dbReference type="Proteomes" id="UP000434957">
    <property type="component" value="Unassembled WGS sequence"/>
</dbReference>
<name>A0A6A4FY39_9STRA</name>
<dbReference type="Proteomes" id="UP000429607">
    <property type="component" value="Unassembled WGS sequence"/>
</dbReference>
<accession>A0A6A4FY39</accession>
<dbReference type="EMBL" id="QXFV01000407">
    <property type="protein sequence ID" value="KAE9038488.1"/>
    <property type="molecule type" value="Genomic_DNA"/>
</dbReference>
<evidence type="ECO:0000313" key="1">
    <source>
        <dbReference type="EMBL" id="KAE9038488.1"/>
    </source>
</evidence>
<dbReference type="PANTHER" id="PTHR31569:SF4">
    <property type="entry name" value="SWIM-TYPE DOMAIN-CONTAINING PROTEIN"/>
    <property type="match status" value="1"/>
</dbReference>
<protein>
    <submittedName>
        <fullName evidence="2">Uncharacterized protein</fullName>
    </submittedName>
</protein>
<organism evidence="2 4">
    <name type="scientific">Phytophthora rubi</name>
    <dbReference type="NCBI Taxonomy" id="129364"/>
    <lineage>
        <taxon>Eukaryota</taxon>
        <taxon>Sar</taxon>
        <taxon>Stramenopiles</taxon>
        <taxon>Oomycota</taxon>
        <taxon>Peronosporomycetes</taxon>
        <taxon>Peronosporales</taxon>
        <taxon>Peronosporaceae</taxon>
        <taxon>Phytophthora</taxon>
    </lineage>
</organism>
<proteinExistence type="predicted"/>
<evidence type="ECO:0000313" key="2">
    <source>
        <dbReference type="EMBL" id="KAE9346425.1"/>
    </source>
</evidence>
<dbReference type="EMBL" id="QXFT01000350">
    <property type="protein sequence ID" value="KAE9346425.1"/>
    <property type="molecule type" value="Genomic_DNA"/>
</dbReference>
<evidence type="ECO:0000313" key="4">
    <source>
        <dbReference type="Proteomes" id="UP000434957"/>
    </source>
</evidence>
<reference evidence="2 4" key="1">
    <citation type="submission" date="2018-08" db="EMBL/GenBank/DDBJ databases">
        <title>Genomic investigation of the strawberry pathogen Phytophthora fragariae indicates pathogenicity is determined by transcriptional variation in three key races.</title>
        <authorList>
            <person name="Adams T.M."/>
            <person name="Armitage A.D."/>
            <person name="Sobczyk M.K."/>
            <person name="Bates H.J."/>
            <person name="Dunwell J.M."/>
            <person name="Nellist C.F."/>
            <person name="Harrison R.J."/>
        </authorList>
    </citation>
    <scope>NUCLEOTIDE SEQUENCE [LARGE SCALE GENOMIC DNA]</scope>
    <source>
        <strain evidence="1 3">SCRP249</strain>
        <strain evidence="2 4">SCRP333</strain>
    </source>
</reference>
<comment type="caution">
    <text evidence="2">The sequence shown here is derived from an EMBL/GenBank/DDBJ whole genome shotgun (WGS) entry which is preliminary data.</text>
</comment>
<evidence type="ECO:0000313" key="3">
    <source>
        <dbReference type="Proteomes" id="UP000429607"/>
    </source>
</evidence>
<sequence>MLRNEREELWSYFDMNWMACQEMWVDAFRVQLPHFRNNTNNRLESFIGKLKVDLDSSISMVLGLLSVLNFQRRKEDVNNMKTLIPGSTRNANYGEEMN</sequence>
<dbReference type="AlphaFoldDB" id="A0A6A4FY39"/>
<gene>
    <name evidence="1" type="ORF">PR001_g7925</name>
    <name evidence="2" type="ORF">PR003_g7427</name>
</gene>